<sequence>MSTLLKQIQTQVGRKIKNQIEAIMSANKPSLPSNYVVPKVWVEPKIEGKWGAINKPTAGARFEAKLPRGDHPLQLHSLGTPNGQKVTIMLEELGVEYDAWKVNIGKGEQFSSGFVEANPNSKIPALLDYSENSAVPVRVFETGSILLYLAEKYDKFVPKDSRAKAECMNWLFWNIGTAPFIGGGFGHFYHYAPVNIEYAINRFSMETKRILDVLDKHLAVNAYMAGEEYTIADMAIFPWVKCLDWGYNAAEFLQFNEYENVIRWIENIEERPAVKRGLKVNGWGENDLPERHSKADFDELDSSQ</sequence>
<reference evidence="5" key="1">
    <citation type="submission" date="2021-01" db="EMBL/GenBank/DDBJ databases">
        <authorList>
            <person name="Corre E."/>
            <person name="Pelletier E."/>
            <person name="Niang G."/>
            <person name="Scheremetjew M."/>
            <person name="Finn R."/>
            <person name="Kale V."/>
            <person name="Holt S."/>
            <person name="Cochrane G."/>
            <person name="Meng A."/>
            <person name="Brown T."/>
            <person name="Cohen L."/>
        </authorList>
    </citation>
    <scope>NUCLEOTIDE SEQUENCE</scope>
    <source>
        <strain evidence="5">GSBS06</strain>
    </source>
</reference>
<proteinExistence type="inferred from homology"/>
<dbReference type="InterPro" id="IPR004045">
    <property type="entry name" value="Glutathione_S-Trfase_N"/>
</dbReference>
<dbReference type="PROSITE" id="PS50405">
    <property type="entry name" value="GST_CTER"/>
    <property type="match status" value="1"/>
</dbReference>
<evidence type="ECO:0008006" key="6">
    <source>
        <dbReference type="Google" id="ProtNLM"/>
    </source>
</evidence>
<dbReference type="InterPro" id="IPR036249">
    <property type="entry name" value="Thioredoxin-like_sf"/>
</dbReference>
<dbReference type="AlphaFoldDB" id="A0A7S3PBB9"/>
<dbReference type="InterPro" id="IPR010987">
    <property type="entry name" value="Glutathione-S-Trfase_C-like"/>
</dbReference>
<dbReference type="SFLD" id="SFLDS00019">
    <property type="entry name" value="Glutathione_Transferase_(cytos"/>
    <property type="match status" value="1"/>
</dbReference>
<dbReference type="InterPro" id="IPR036282">
    <property type="entry name" value="Glutathione-S-Trfase_C_sf"/>
</dbReference>
<dbReference type="EMBL" id="HBIN01004890">
    <property type="protein sequence ID" value="CAE0433165.1"/>
    <property type="molecule type" value="Transcribed_RNA"/>
</dbReference>
<organism evidence="5">
    <name type="scientific">Aplanochytrium stocchinoi</name>
    <dbReference type="NCBI Taxonomy" id="215587"/>
    <lineage>
        <taxon>Eukaryota</taxon>
        <taxon>Sar</taxon>
        <taxon>Stramenopiles</taxon>
        <taxon>Bigyra</taxon>
        <taxon>Labyrinthulomycetes</taxon>
        <taxon>Thraustochytrida</taxon>
        <taxon>Thraustochytriidae</taxon>
        <taxon>Aplanochytrium</taxon>
    </lineage>
</organism>
<dbReference type="Pfam" id="PF13409">
    <property type="entry name" value="GST_N_2"/>
    <property type="match status" value="1"/>
</dbReference>
<dbReference type="Gene3D" id="3.40.30.10">
    <property type="entry name" value="Glutaredoxin"/>
    <property type="match status" value="1"/>
</dbReference>
<feature type="domain" description="GST C-terminal" evidence="4">
    <location>
        <begin position="163"/>
        <end position="297"/>
    </location>
</feature>
<evidence type="ECO:0000256" key="2">
    <source>
        <dbReference type="SAM" id="MobiDB-lite"/>
    </source>
</evidence>
<dbReference type="SUPFAM" id="SSF52833">
    <property type="entry name" value="Thioredoxin-like"/>
    <property type="match status" value="1"/>
</dbReference>
<dbReference type="PANTHER" id="PTHR44051:SF22">
    <property type="entry name" value="DISULFIDE-BOND OXIDOREDUCTASE YGHU"/>
    <property type="match status" value="1"/>
</dbReference>
<dbReference type="SUPFAM" id="SSF47616">
    <property type="entry name" value="GST C-terminal domain-like"/>
    <property type="match status" value="1"/>
</dbReference>
<dbReference type="Gene3D" id="1.20.1050.10">
    <property type="match status" value="1"/>
</dbReference>
<dbReference type="InterPro" id="IPR040079">
    <property type="entry name" value="Glutathione_S-Trfase"/>
</dbReference>
<feature type="domain" description="GST N-terminal" evidence="3">
    <location>
        <begin position="70"/>
        <end position="157"/>
    </location>
</feature>
<dbReference type="Pfam" id="PF00043">
    <property type="entry name" value="GST_C"/>
    <property type="match status" value="1"/>
</dbReference>
<dbReference type="SFLD" id="SFLDG00358">
    <property type="entry name" value="Main_(cytGST)"/>
    <property type="match status" value="1"/>
</dbReference>
<comment type="similarity">
    <text evidence="1">Belongs to the GST superfamily.</text>
</comment>
<dbReference type="CDD" id="cd03048">
    <property type="entry name" value="GST_N_Ure2p_like"/>
    <property type="match status" value="1"/>
</dbReference>
<name>A0A7S3PBB9_9STRA</name>
<evidence type="ECO:0000313" key="5">
    <source>
        <dbReference type="EMBL" id="CAE0433165.1"/>
    </source>
</evidence>
<dbReference type="SFLD" id="SFLDG01151">
    <property type="entry name" value="Main.2:_Nu-like"/>
    <property type="match status" value="1"/>
</dbReference>
<accession>A0A7S3PBB9</accession>
<dbReference type="PANTHER" id="PTHR44051">
    <property type="entry name" value="GLUTATHIONE S-TRANSFERASE-RELATED"/>
    <property type="match status" value="1"/>
</dbReference>
<dbReference type="NCBIfam" id="NF008731">
    <property type="entry name" value="PRK11752.1"/>
    <property type="match status" value="1"/>
</dbReference>
<protein>
    <recommendedName>
        <fullName evidence="6">Glutathione S-transferase</fullName>
    </recommendedName>
</protein>
<dbReference type="InterPro" id="IPR004046">
    <property type="entry name" value="GST_C"/>
</dbReference>
<evidence type="ECO:0000259" key="3">
    <source>
        <dbReference type="PROSITE" id="PS50404"/>
    </source>
</evidence>
<feature type="compositionally biased region" description="Basic and acidic residues" evidence="2">
    <location>
        <begin position="288"/>
        <end position="297"/>
    </location>
</feature>
<feature type="region of interest" description="Disordered" evidence="2">
    <location>
        <begin position="284"/>
        <end position="304"/>
    </location>
</feature>
<dbReference type="CDD" id="cd10292">
    <property type="entry name" value="GST_C_YghU_like"/>
    <property type="match status" value="1"/>
</dbReference>
<dbReference type="PROSITE" id="PS50404">
    <property type="entry name" value="GST_NTER"/>
    <property type="match status" value="1"/>
</dbReference>
<evidence type="ECO:0000256" key="1">
    <source>
        <dbReference type="ARBA" id="ARBA00007409"/>
    </source>
</evidence>
<gene>
    <name evidence="5" type="ORF">ASTO00021_LOCUS3486</name>
</gene>
<evidence type="ECO:0000259" key="4">
    <source>
        <dbReference type="PROSITE" id="PS50405"/>
    </source>
</evidence>